<evidence type="ECO:0000313" key="1">
    <source>
        <dbReference type="EMBL" id="SDF16421.1"/>
    </source>
</evidence>
<dbReference type="Proteomes" id="UP000198994">
    <property type="component" value="Unassembled WGS sequence"/>
</dbReference>
<feature type="non-terminal residue" evidence="1">
    <location>
        <position position="41"/>
    </location>
</feature>
<reference evidence="2" key="1">
    <citation type="submission" date="2016-10" db="EMBL/GenBank/DDBJ databases">
        <authorList>
            <person name="Varghese N."/>
            <person name="Submissions S."/>
        </authorList>
    </citation>
    <scope>NUCLEOTIDE SEQUENCE [LARGE SCALE GENOMIC DNA]</scope>
    <source>
        <strain evidence="2">DSM 10146</strain>
    </source>
</reference>
<dbReference type="AlphaFoldDB" id="A0A1G7IUQ7"/>
<keyword evidence="2" id="KW-1185">Reference proteome</keyword>
<sequence length="41" mass="4417">MHPSLGDLYRQKIGDLVNALSDPAVRIPAAEAMRALISGIR</sequence>
<protein>
    <submittedName>
        <fullName evidence="1">Uncharacterized protein</fullName>
    </submittedName>
</protein>
<organism evidence="1 2">
    <name type="scientific">Salipiger thiooxidans</name>
    <dbReference type="NCBI Taxonomy" id="282683"/>
    <lineage>
        <taxon>Bacteria</taxon>
        <taxon>Pseudomonadati</taxon>
        <taxon>Pseudomonadota</taxon>
        <taxon>Alphaproteobacteria</taxon>
        <taxon>Rhodobacterales</taxon>
        <taxon>Roseobacteraceae</taxon>
        <taxon>Salipiger</taxon>
    </lineage>
</organism>
<dbReference type="STRING" id="282683.SAMN04488105_113178"/>
<evidence type="ECO:0000313" key="2">
    <source>
        <dbReference type="Proteomes" id="UP000198994"/>
    </source>
</evidence>
<dbReference type="EMBL" id="FNAV01000013">
    <property type="protein sequence ID" value="SDF16421.1"/>
    <property type="molecule type" value="Genomic_DNA"/>
</dbReference>
<proteinExistence type="predicted"/>
<gene>
    <name evidence="1" type="ORF">SAMN04488105_113178</name>
</gene>
<accession>A0A1G7IUQ7</accession>
<name>A0A1G7IUQ7_9RHOB</name>